<keyword evidence="2" id="KW-1185">Reference proteome</keyword>
<proteinExistence type="predicted"/>
<evidence type="ECO:0000313" key="1">
    <source>
        <dbReference type="EMBL" id="GAA4318856.1"/>
    </source>
</evidence>
<dbReference type="Proteomes" id="UP001501207">
    <property type="component" value="Unassembled WGS sequence"/>
</dbReference>
<evidence type="ECO:0000313" key="2">
    <source>
        <dbReference type="Proteomes" id="UP001501207"/>
    </source>
</evidence>
<gene>
    <name evidence="1" type="ORF">GCM10023143_31920</name>
</gene>
<dbReference type="Pfam" id="PF14054">
    <property type="entry name" value="DUF4249"/>
    <property type="match status" value="1"/>
</dbReference>
<sequence>MITLNFAAGMQKWLVISCGILVFFASCEKDIDIPLHETQPELVVEGSIENGRPPIVILTHSLSFFDGLDSQQLASSFVHDATVEVTDGQQRTVSLKEYSLDTTNGNKVYFYSIDTTDRQPLLGIRGGSYRLHIRTGGQTYEATTDIPEQGIYLDSLWWQPVVVVKPEDTDRVYLTGRLVDPPHRGDAVRYFTRRNNEPFYAPSISVADDQVTNGSVFDIAFDQGRPKDDPSDDDEPGYFRLGDTVTVKFCAIDRATYDFWRTWEYAYGNNGNPFSAPVKILGNIKGAAGYWGGYAAQYKTIIIPKEE</sequence>
<name>A0ABP8G7G9_9BACT</name>
<dbReference type="EMBL" id="BAABFN010000022">
    <property type="protein sequence ID" value="GAA4318856.1"/>
    <property type="molecule type" value="Genomic_DNA"/>
</dbReference>
<organism evidence="1 2">
    <name type="scientific">Compostibacter hankyongensis</name>
    <dbReference type="NCBI Taxonomy" id="1007089"/>
    <lineage>
        <taxon>Bacteria</taxon>
        <taxon>Pseudomonadati</taxon>
        <taxon>Bacteroidota</taxon>
        <taxon>Chitinophagia</taxon>
        <taxon>Chitinophagales</taxon>
        <taxon>Chitinophagaceae</taxon>
        <taxon>Compostibacter</taxon>
    </lineage>
</organism>
<comment type="caution">
    <text evidence="1">The sequence shown here is derived from an EMBL/GenBank/DDBJ whole genome shotgun (WGS) entry which is preliminary data.</text>
</comment>
<accession>A0ABP8G7G9</accession>
<reference evidence="2" key="1">
    <citation type="journal article" date="2019" name="Int. J. Syst. Evol. Microbiol.">
        <title>The Global Catalogue of Microorganisms (GCM) 10K type strain sequencing project: providing services to taxonomists for standard genome sequencing and annotation.</title>
        <authorList>
            <consortium name="The Broad Institute Genomics Platform"/>
            <consortium name="The Broad Institute Genome Sequencing Center for Infectious Disease"/>
            <person name="Wu L."/>
            <person name="Ma J."/>
        </authorList>
    </citation>
    <scope>NUCLEOTIDE SEQUENCE [LARGE SCALE GENOMIC DNA]</scope>
    <source>
        <strain evidence="2">JCM 17664</strain>
    </source>
</reference>
<evidence type="ECO:0008006" key="3">
    <source>
        <dbReference type="Google" id="ProtNLM"/>
    </source>
</evidence>
<protein>
    <recommendedName>
        <fullName evidence="3">DUF4249 domain-containing protein</fullName>
    </recommendedName>
</protein>
<dbReference type="InterPro" id="IPR025345">
    <property type="entry name" value="DUF4249"/>
</dbReference>